<dbReference type="InterPro" id="IPR050090">
    <property type="entry name" value="Tyrosine_recombinase_XerCD"/>
</dbReference>
<dbReference type="PANTHER" id="PTHR30349">
    <property type="entry name" value="PHAGE INTEGRASE-RELATED"/>
    <property type="match status" value="1"/>
</dbReference>
<evidence type="ECO:0000259" key="6">
    <source>
        <dbReference type="PROSITE" id="PS51898"/>
    </source>
</evidence>
<reference evidence="8 9" key="1">
    <citation type="submission" date="2017-08" db="EMBL/GenBank/DDBJ databases">
        <title>Reclassification of Bisgaard taxon 37 and 44.</title>
        <authorList>
            <person name="Christensen H."/>
        </authorList>
    </citation>
    <scope>NUCLEOTIDE SEQUENCE [LARGE SCALE GENOMIC DNA]</scope>
    <source>
        <strain evidence="8 9">EEAB3T1</strain>
    </source>
</reference>
<dbReference type="InterPro" id="IPR011010">
    <property type="entry name" value="DNA_brk_join_enz"/>
</dbReference>
<dbReference type="OrthoDB" id="9801717at2"/>
<feature type="domain" description="Core-binding (CB)" evidence="7">
    <location>
        <begin position="3"/>
        <end position="89"/>
    </location>
</feature>
<keyword evidence="3 5" id="KW-0238">DNA-binding</keyword>
<dbReference type="InterPro" id="IPR010998">
    <property type="entry name" value="Integrase_recombinase_N"/>
</dbReference>
<keyword evidence="1" id="KW-0159">Chromosome partition</keyword>
<dbReference type="InterPro" id="IPR044068">
    <property type="entry name" value="CB"/>
</dbReference>
<dbReference type="GO" id="GO:0007059">
    <property type="term" value="P:chromosome segregation"/>
    <property type="evidence" value="ECO:0007669"/>
    <property type="project" value="UniProtKB-KW"/>
</dbReference>
<dbReference type="Pfam" id="PF00589">
    <property type="entry name" value="Phage_integrase"/>
    <property type="match status" value="1"/>
</dbReference>
<sequence>MSLTNAQLINNFIQSVSLVEQKSENTVVSYYYNLGKFYKWNFEKQNLDFAQMDTNYLNAYFIESKANKISVNTLRHWLVTLRLFFRYLFTQGIISTDPTLKMVLPKAIKPKMVYLTEEQMQTLLNQPDLSKSKGIRDRAMLELLYSSGLRISELINLTFNQLNSQNMTLRVKGKGAKTRIVPISYSALYFLNHYLTQYRYQQEVLSEYIFANAKGEPMTRANFWQRIRKYAQKCFAFDLTGFGPHSLRHSFATHLLNNGADIRSVQSLLGHASLQATQIYTHVANEQLKKLHQEFSQESLPSYEQMVEQLSENLKKFKN</sequence>
<proteinExistence type="predicted"/>
<name>A0A3A1Y7V8_9GAMM</name>
<accession>A0A3A1Y7V8</accession>
<dbReference type="Proteomes" id="UP000265964">
    <property type="component" value="Unassembled WGS sequence"/>
</dbReference>
<dbReference type="Gene3D" id="1.10.150.130">
    <property type="match status" value="1"/>
</dbReference>
<keyword evidence="9" id="KW-1185">Reference proteome</keyword>
<keyword evidence="2" id="KW-0229">DNA integration</keyword>
<dbReference type="PROSITE" id="PS51898">
    <property type="entry name" value="TYR_RECOMBINASE"/>
    <property type="match status" value="1"/>
</dbReference>
<evidence type="ECO:0000256" key="2">
    <source>
        <dbReference type="ARBA" id="ARBA00022908"/>
    </source>
</evidence>
<dbReference type="InterPro" id="IPR013762">
    <property type="entry name" value="Integrase-like_cat_sf"/>
</dbReference>
<dbReference type="InterPro" id="IPR004107">
    <property type="entry name" value="Integrase_SAM-like_N"/>
</dbReference>
<keyword evidence="4" id="KW-0233">DNA recombination</keyword>
<dbReference type="Pfam" id="PF02899">
    <property type="entry name" value="Phage_int_SAM_1"/>
    <property type="match status" value="1"/>
</dbReference>
<dbReference type="GO" id="GO:0006310">
    <property type="term" value="P:DNA recombination"/>
    <property type="evidence" value="ECO:0007669"/>
    <property type="project" value="UniProtKB-KW"/>
</dbReference>
<dbReference type="AlphaFoldDB" id="A0A3A1Y7V8"/>
<dbReference type="SUPFAM" id="SSF56349">
    <property type="entry name" value="DNA breaking-rejoining enzymes"/>
    <property type="match status" value="1"/>
</dbReference>
<evidence type="ECO:0000259" key="7">
    <source>
        <dbReference type="PROSITE" id="PS51900"/>
    </source>
</evidence>
<dbReference type="InterPro" id="IPR002104">
    <property type="entry name" value="Integrase_catalytic"/>
</dbReference>
<evidence type="ECO:0000256" key="4">
    <source>
        <dbReference type="ARBA" id="ARBA00023172"/>
    </source>
</evidence>
<dbReference type="CDD" id="cd00798">
    <property type="entry name" value="INT_XerDC_C"/>
    <property type="match status" value="1"/>
</dbReference>
<evidence type="ECO:0008006" key="10">
    <source>
        <dbReference type="Google" id="ProtNLM"/>
    </source>
</evidence>
<evidence type="ECO:0000313" key="8">
    <source>
        <dbReference type="EMBL" id="RIY33330.1"/>
    </source>
</evidence>
<dbReference type="PANTHER" id="PTHR30349:SF81">
    <property type="entry name" value="TYROSINE RECOMBINASE XERC"/>
    <property type="match status" value="1"/>
</dbReference>
<evidence type="ECO:0000256" key="3">
    <source>
        <dbReference type="ARBA" id="ARBA00023125"/>
    </source>
</evidence>
<evidence type="ECO:0000256" key="5">
    <source>
        <dbReference type="PROSITE-ProRule" id="PRU01248"/>
    </source>
</evidence>
<evidence type="ECO:0000313" key="9">
    <source>
        <dbReference type="Proteomes" id="UP000265964"/>
    </source>
</evidence>
<dbReference type="GO" id="GO:0003677">
    <property type="term" value="F:DNA binding"/>
    <property type="evidence" value="ECO:0007669"/>
    <property type="project" value="UniProtKB-UniRule"/>
</dbReference>
<organism evidence="8 9">
    <name type="scientific">Psittacicella gerlachiana</name>
    <dbReference type="NCBI Taxonomy" id="2028574"/>
    <lineage>
        <taxon>Bacteria</taxon>
        <taxon>Pseudomonadati</taxon>
        <taxon>Pseudomonadota</taxon>
        <taxon>Gammaproteobacteria</taxon>
        <taxon>Pasteurellales</taxon>
        <taxon>Psittacicellaceae</taxon>
        <taxon>Psittacicella</taxon>
    </lineage>
</organism>
<dbReference type="RefSeq" id="WP_119535135.1">
    <property type="nucleotide sequence ID" value="NZ_NRJF01000200.1"/>
</dbReference>
<dbReference type="EMBL" id="NRJF01000200">
    <property type="protein sequence ID" value="RIY33330.1"/>
    <property type="molecule type" value="Genomic_DNA"/>
</dbReference>
<dbReference type="PROSITE" id="PS51900">
    <property type="entry name" value="CB"/>
    <property type="match status" value="1"/>
</dbReference>
<gene>
    <name evidence="8" type="ORF">CKF59_06480</name>
</gene>
<evidence type="ECO:0000256" key="1">
    <source>
        <dbReference type="ARBA" id="ARBA00022829"/>
    </source>
</evidence>
<protein>
    <recommendedName>
        <fullName evidence="10">Integrase/recombinase XerD</fullName>
    </recommendedName>
</protein>
<dbReference type="Gene3D" id="1.10.443.10">
    <property type="entry name" value="Intergrase catalytic core"/>
    <property type="match status" value="1"/>
</dbReference>
<dbReference type="GO" id="GO:0015074">
    <property type="term" value="P:DNA integration"/>
    <property type="evidence" value="ECO:0007669"/>
    <property type="project" value="UniProtKB-KW"/>
</dbReference>
<comment type="caution">
    <text evidence="8">The sequence shown here is derived from an EMBL/GenBank/DDBJ whole genome shotgun (WGS) entry which is preliminary data.</text>
</comment>
<feature type="domain" description="Tyr recombinase" evidence="6">
    <location>
        <begin position="110"/>
        <end position="293"/>
    </location>
</feature>
<dbReference type="NCBIfam" id="NF001399">
    <property type="entry name" value="PRK00283.1"/>
    <property type="match status" value="1"/>
</dbReference>